<dbReference type="EMBL" id="JBEAFC010000002">
    <property type="protein sequence ID" value="KAL1567911.1"/>
    <property type="molecule type" value="Genomic_DNA"/>
</dbReference>
<organism evidence="1 2">
    <name type="scientific">Salvia divinorum</name>
    <name type="common">Maria pastora</name>
    <name type="synonym">Diviner's sage</name>
    <dbReference type="NCBI Taxonomy" id="28513"/>
    <lineage>
        <taxon>Eukaryota</taxon>
        <taxon>Viridiplantae</taxon>
        <taxon>Streptophyta</taxon>
        <taxon>Embryophyta</taxon>
        <taxon>Tracheophyta</taxon>
        <taxon>Spermatophyta</taxon>
        <taxon>Magnoliopsida</taxon>
        <taxon>eudicotyledons</taxon>
        <taxon>Gunneridae</taxon>
        <taxon>Pentapetalae</taxon>
        <taxon>asterids</taxon>
        <taxon>lamiids</taxon>
        <taxon>Lamiales</taxon>
        <taxon>Lamiaceae</taxon>
        <taxon>Nepetoideae</taxon>
        <taxon>Mentheae</taxon>
        <taxon>Salviinae</taxon>
        <taxon>Salvia</taxon>
        <taxon>Salvia subgen. Calosphace</taxon>
    </lineage>
</organism>
<reference evidence="1 2" key="1">
    <citation type="submission" date="2024-06" db="EMBL/GenBank/DDBJ databases">
        <title>A chromosome level genome sequence of Diviner's sage (Salvia divinorum).</title>
        <authorList>
            <person name="Ford S.A."/>
            <person name="Ro D.-K."/>
            <person name="Ness R.W."/>
            <person name="Phillips M.A."/>
        </authorList>
    </citation>
    <scope>NUCLEOTIDE SEQUENCE [LARGE SCALE GENOMIC DNA]</scope>
    <source>
        <strain evidence="1">SAF-2024a</strain>
        <tissue evidence="1">Leaf</tissue>
    </source>
</reference>
<protein>
    <submittedName>
        <fullName evidence="1">Uncharacterized protein</fullName>
    </submittedName>
</protein>
<keyword evidence="2" id="KW-1185">Reference proteome</keyword>
<evidence type="ECO:0000313" key="1">
    <source>
        <dbReference type="EMBL" id="KAL1567911.1"/>
    </source>
</evidence>
<comment type="caution">
    <text evidence="1">The sequence shown here is derived from an EMBL/GenBank/DDBJ whole genome shotgun (WGS) entry which is preliminary data.</text>
</comment>
<sequence length="152" mass="17103">MYFLVISGIYCHGDNSRLHDGVSVASGNFLAETRILDEYQTANLLNCFGAILWKVTFNMSKAVVREHIVDFTAKALGSSSYRSAIKSGFNDTNIDNENRYAFKYGCIRGVYTFFFVNRLPLADAGSTLNYEGWRKVLDASIRKAYIPNKSMP</sequence>
<dbReference type="AlphaFoldDB" id="A0ABD1IKV9"/>
<dbReference type="Proteomes" id="UP001567538">
    <property type="component" value="Unassembled WGS sequence"/>
</dbReference>
<dbReference type="PANTHER" id="PTHR33875">
    <property type="entry name" value="OS09G0542200 PROTEIN"/>
    <property type="match status" value="1"/>
</dbReference>
<evidence type="ECO:0000313" key="2">
    <source>
        <dbReference type="Proteomes" id="UP001567538"/>
    </source>
</evidence>
<dbReference type="PANTHER" id="PTHR33875:SF2">
    <property type="entry name" value="ACR183CP"/>
    <property type="match status" value="1"/>
</dbReference>
<name>A0ABD1IKV9_SALDI</name>
<gene>
    <name evidence="1" type="ORF">AAHA92_03333</name>
</gene>
<proteinExistence type="predicted"/>
<accession>A0ABD1IKV9</accession>